<reference evidence="2" key="1">
    <citation type="journal article" date="2012" name="PLoS Negl. Trop. Dis.">
        <title>A systematically improved high quality genome and transcriptome of the human blood fluke Schistosoma mansoni.</title>
        <authorList>
            <person name="Protasio A.V."/>
            <person name="Tsai I.J."/>
            <person name="Babbage A."/>
            <person name="Nichol S."/>
            <person name="Hunt M."/>
            <person name="Aslett M.A."/>
            <person name="De Silva N."/>
            <person name="Velarde G.S."/>
            <person name="Anderson T.J."/>
            <person name="Clark R.C."/>
            <person name="Davidson C."/>
            <person name="Dillon G.P."/>
            <person name="Holroyd N.E."/>
            <person name="LoVerde P.T."/>
            <person name="Lloyd C."/>
            <person name="McQuillan J."/>
            <person name="Oliveira G."/>
            <person name="Otto T.D."/>
            <person name="Parker-Manuel S.J."/>
            <person name="Quail M.A."/>
            <person name="Wilson R.A."/>
            <person name="Zerlotini A."/>
            <person name="Dunne D.W."/>
            <person name="Berriman M."/>
        </authorList>
    </citation>
    <scope>NUCLEOTIDE SEQUENCE [LARGE SCALE GENOMIC DNA]</scope>
    <source>
        <strain evidence="2">Puerto Rican</strain>
    </source>
</reference>
<keyword evidence="1" id="KW-0505">Motor protein</keyword>
<dbReference type="SUPFAM" id="SSF54648">
    <property type="entry name" value="DLC"/>
    <property type="match status" value="1"/>
</dbReference>
<protein>
    <recommendedName>
        <fullName evidence="1">Dynein light chain</fullName>
    </recommendedName>
</protein>
<evidence type="ECO:0000256" key="1">
    <source>
        <dbReference type="RuleBase" id="RU365010"/>
    </source>
</evidence>
<keyword evidence="2" id="KW-1185">Reference proteome</keyword>
<dbReference type="GO" id="GO:0005868">
    <property type="term" value="C:cytoplasmic dynein complex"/>
    <property type="evidence" value="ECO:0007669"/>
    <property type="project" value="TreeGrafter"/>
</dbReference>
<dbReference type="Proteomes" id="UP000008854">
    <property type="component" value="Unassembled WGS sequence"/>
</dbReference>
<organism evidence="2 3">
    <name type="scientific">Schistosoma mansoni</name>
    <name type="common">Blood fluke</name>
    <dbReference type="NCBI Taxonomy" id="6183"/>
    <lineage>
        <taxon>Eukaryota</taxon>
        <taxon>Metazoa</taxon>
        <taxon>Spiralia</taxon>
        <taxon>Lophotrochozoa</taxon>
        <taxon>Platyhelminthes</taxon>
        <taxon>Trematoda</taxon>
        <taxon>Digenea</taxon>
        <taxon>Strigeidida</taxon>
        <taxon>Schistosomatoidea</taxon>
        <taxon>Schistosomatidae</taxon>
        <taxon>Schistosoma</taxon>
    </lineage>
</organism>
<reference evidence="3" key="2">
    <citation type="submission" date="2018-12" db="UniProtKB">
        <authorList>
            <consortium name="WormBaseParasite"/>
        </authorList>
    </citation>
    <scope>IDENTIFICATION</scope>
    <source>
        <strain evidence="3">Puerto Rican</strain>
    </source>
</reference>
<evidence type="ECO:0000313" key="3">
    <source>
        <dbReference type="WBParaSite" id="Smp_005470.1"/>
    </source>
</evidence>
<dbReference type="Gene3D" id="3.30.740.10">
    <property type="entry name" value="Protein Inhibitor Of Neuronal Nitric Oxide Synthase"/>
    <property type="match status" value="1"/>
</dbReference>
<comment type="similarity">
    <text evidence="1">Belongs to the dynein light chain family.</text>
</comment>
<dbReference type="GO" id="GO:0005874">
    <property type="term" value="C:microtubule"/>
    <property type="evidence" value="ECO:0007669"/>
    <property type="project" value="UniProtKB-KW"/>
</dbReference>
<dbReference type="Pfam" id="PF01221">
    <property type="entry name" value="Dynein_light"/>
    <property type="match status" value="1"/>
</dbReference>
<dbReference type="SMART" id="SM01375">
    <property type="entry name" value="Dynein_light"/>
    <property type="match status" value="1"/>
</dbReference>
<proteinExistence type="inferred from homology"/>
<evidence type="ECO:0000313" key="2">
    <source>
        <dbReference type="Proteomes" id="UP000008854"/>
    </source>
</evidence>
<keyword evidence="1" id="KW-0243">Dynein</keyword>
<dbReference type="GO" id="GO:0007017">
    <property type="term" value="P:microtubule-based process"/>
    <property type="evidence" value="ECO:0007669"/>
    <property type="project" value="InterPro"/>
</dbReference>
<dbReference type="InterPro" id="IPR037177">
    <property type="entry name" value="DLC_sf"/>
</dbReference>
<dbReference type="AlphaFoldDB" id="A0A3Q0KBV3"/>
<dbReference type="WBParaSite" id="Smp_005470.1">
    <property type="protein sequence ID" value="Smp_005470.1"/>
    <property type="gene ID" value="Smp_005470"/>
</dbReference>
<keyword evidence="1" id="KW-0206">Cytoskeleton</keyword>
<dbReference type="InParanoid" id="A0A3Q0KBV3"/>
<accession>A0A3Q0KBV3</accession>
<dbReference type="STRING" id="6183.A0A3Q0KBV3"/>
<sequence length="83" mass="9694">MYNSTKKAEQMHQHAIEISLEAMDLFSSHDGIADYIAKIFNDTYSGYWECKVGTTFGSFDTCDLEYCFRYFIDELAFLLYKSN</sequence>
<dbReference type="GO" id="GO:0045505">
    <property type="term" value="F:dynein intermediate chain binding"/>
    <property type="evidence" value="ECO:0007669"/>
    <property type="project" value="TreeGrafter"/>
</dbReference>
<keyword evidence="1" id="KW-0493">Microtubule</keyword>
<keyword evidence="1" id="KW-0963">Cytoplasm</keyword>
<dbReference type="PANTHER" id="PTHR11886:SF35">
    <property type="entry name" value="DYNEIN LIGHT CHAIN"/>
    <property type="match status" value="1"/>
</dbReference>
<dbReference type="InterPro" id="IPR001372">
    <property type="entry name" value="Dynein_light_chain_typ-1/2"/>
</dbReference>
<dbReference type="PANTHER" id="PTHR11886">
    <property type="entry name" value="DYNEIN LIGHT CHAIN"/>
    <property type="match status" value="1"/>
</dbReference>
<comment type="subcellular location">
    <subcellularLocation>
        <location evidence="1">Cytoplasm</location>
        <location evidence="1">Cytoskeleton</location>
    </subcellularLocation>
</comment>
<name>A0A3Q0KBV3_SCHMA</name>
<dbReference type="ExpressionAtlas" id="A0A3Q0KBV3">
    <property type="expression patterns" value="baseline and differential"/>
</dbReference>